<sequence>MKKCRKITDLISKQQDQVRLSLFNRIALAVHLSLCPRCREYKKQLELISNAMHKMFR</sequence>
<dbReference type="Proteomes" id="UP001057296">
    <property type="component" value="Chromosome"/>
</dbReference>
<dbReference type="EMBL" id="CP073115">
    <property type="protein sequence ID" value="UTG69793.1"/>
    <property type="molecule type" value="Genomic_DNA"/>
</dbReference>
<dbReference type="Proteomes" id="UP001057336">
    <property type="component" value="Chromosome"/>
</dbReference>
<evidence type="ECO:0000313" key="2">
    <source>
        <dbReference type="EMBL" id="UTG76130.1"/>
    </source>
</evidence>
<dbReference type="GeneID" id="49950578"/>
<evidence type="ECO:0000313" key="3">
    <source>
        <dbReference type="Proteomes" id="UP001057296"/>
    </source>
</evidence>
<dbReference type="EMBL" id="CP073118">
    <property type="protein sequence ID" value="UTG76130.1"/>
    <property type="molecule type" value="Genomic_DNA"/>
</dbReference>
<dbReference type="RefSeq" id="WP_049323681.1">
    <property type="nucleotide sequence ID" value="NZ_CAJPLX010000009.1"/>
</dbReference>
<organism evidence="1 3">
    <name type="scientific">Neisseria subflava</name>
    <dbReference type="NCBI Taxonomy" id="28449"/>
    <lineage>
        <taxon>Bacteria</taxon>
        <taxon>Pseudomonadati</taxon>
        <taxon>Pseudomonadota</taxon>
        <taxon>Betaproteobacteria</taxon>
        <taxon>Neisseriales</taxon>
        <taxon>Neisseriaceae</taxon>
        <taxon>Neisseria</taxon>
    </lineage>
</organism>
<accession>A0A4D7X394</accession>
<dbReference type="AlphaFoldDB" id="A0A4D7X394"/>
<proteinExistence type="predicted"/>
<evidence type="ECO:0000313" key="1">
    <source>
        <dbReference type="EMBL" id="UTG69793.1"/>
    </source>
</evidence>
<name>A0A4D7X394_NEISU</name>
<reference evidence="1" key="1">
    <citation type="submission" date="2021-04" db="EMBL/GenBank/DDBJ databases">
        <title>Characterizing Neisseria spp. as novel respiratory pathobionts in bronchiectasis.</title>
        <authorList>
            <person name="Li L."/>
            <person name="Mac Aogain M."/>
            <person name="Xu T."/>
            <person name="Jaggi T.K."/>
            <person name="Chan L.Y."/>
            <person name="Keir H.R."/>
            <person name="Dicker A.J."/>
            <person name="Qu J."/>
            <person name="Liu Y."/>
            <person name="Chen H.S."/>
            <person name="Koh M.S."/>
            <person name="Ong T.H."/>
            <person name="Lim A.Y.H."/>
            <person name="Abisheganaden J."/>
            <person name="Low T.B."/>
            <person name="Oliver B.G."/>
            <person name="Tan N.S."/>
            <person name="Fang M."/>
            <person name="Chalmers J.D."/>
            <person name="Chotirmall S.H."/>
        </authorList>
    </citation>
    <scope>NUCLEOTIDE SEQUENCE</scope>
    <source>
        <strain evidence="2">CG0073</strain>
        <strain evidence="1">TT0077</strain>
    </source>
</reference>
<protein>
    <submittedName>
        <fullName evidence="1">Zf-HC2 domain-containing protein</fullName>
    </submittedName>
</protein>
<gene>
    <name evidence="2" type="ORF">KCG53_04480</name>
    <name evidence="1" type="ORF">KCG54_11765</name>
</gene>